<proteinExistence type="predicted"/>
<dbReference type="PANTHER" id="PTHR11505">
    <property type="entry name" value="L1 TRANSPOSABLE ELEMENT-RELATED"/>
    <property type="match status" value="1"/>
</dbReference>
<dbReference type="EMBL" id="OW240915">
    <property type="protein sequence ID" value="CAH2285755.1"/>
    <property type="molecule type" value="Genomic_DNA"/>
</dbReference>
<gene>
    <name evidence="2" type="ORF">PECUL_23A023512</name>
</gene>
<dbReference type="InterPro" id="IPR004244">
    <property type="entry name" value="Transposase_22"/>
</dbReference>
<accession>A0AAD1S389</accession>
<dbReference type="InterPro" id="IPR042566">
    <property type="entry name" value="L1_C"/>
</dbReference>
<keyword evidence="3" id="KW-1185">Reference proteome</keyword>
<feature type="compositionally biased region" description="Basic residues" evidence="1">
    <location>
        <begin position="319"/>
        <end position="329"/>
    </location>
</feature>
<dbReference type="Gene3D" id="3.30.250.20">
    <property type="entry name" value="L1 transposable element, C-terminal domain"/>
    <property type="match status" value="1"/>
</dbReference>
<feature type="region of interest" description="Disordered" evidence="1">
    <location>
        <begin position="303"/>
        <end position="329"/>
    </location>
</feature>
<dbReference type="Proteomes" id="UP001295444">
    <property type="component" value="Chromosome 04"/>
</dbReference>
<dbReference type="AlphaFoldDB" id="A0AAD1S389"/>
<reference evidence="2" key="1">
    <citation type="submission" date="2022-03" db="EMBL/GenBank/DDBJ databases">
        <authorList>
            <person name="Alioto T."/>
            <person name="Alioto T."/>
            <person name="Gomez Garrido J."/>
        </authorList>
    </citation>
    <scope>NUCLEOTIDE SEQUENCE</scope>
</reference>
<sequence>MSRSPSWSSASQRSKMEGRDSVARSSHTSDVERATESPDVCDMEEAFNITSLTPLQQRIRKIATTKMDDTNESDIATTKMATTLAYDITDTSKMATSTSKMADATSKMASTGFKAMIYNPTMPLEMAEDLPPSAVTQQAEKMADAKDRSRCNNLRFRGIPDNVDTPELLNYFQSMVKAVLPRTTNLDLPVGRIHRLPKPNNADAAAPKDTIARLHFFHIKEELLRSTRTSGLPGEYKNLQIFQDFSAYTMRRRRKFQPFTAELQQRGIRYRWGFPVKVLFHMDGRNFSVTSQEEGMKFLASRNRHQAKTHALSPSTPAHAHKKSKADDT</sequence>
<name>A0AAD1S389_PELCU</name>
<feature type="compositionally biased region" description="Low complexity" evidence="1">
    <location>
        <begin position="1"/>
        <end position="13"/>
    </location>
</feature>
<evidence type="ECO:0000313" key="3">
    <source>
        <dbReference type="Proteomes" id="UP001295444"/>
    </source>
</evidence>
<protein>
    <submittedName>
        <fullName evidence="2">Uncharacterized protein</fullName>
    </submittedName>
</protein>
<feature type="region of interest" description="Disordered" evidence="1">
    <location>
        <begin position="1"/>
        <end position="39"/>
    </location>
</feature>
<organism evidence="2 3">
    <name type="scientific">Pelobates cultripes</name>
    <name type="common">Western spadefoot toad</name>
    <dbReference type="NCBI Taxonomy" id="61616"/>
    <lineage>
        <taxon>Eukaryota</taxon>
        <taxon>Metazoa</taxon>
        <taxon>Chordata</taxon>
        <taxon>Craniata</taxon>
        <taxon>Vertebrata</taxon>
        <taxon>Euteleostomi</taxon>
        <taxon>Amphibia</taxon>
        <taxon>Batrachia</taxon>
        <taxon>Anura</taxon>
        <taxon>Pelobatoidea</taxon>
        <taxon>Pelobatidae</taxon>
        <taxon>Pelobates</taxon>
    </lineage>
</organism>
<feature type="compositionally biased region" description="Basic and acidic residues" evidence="1">
    <location>
        <begin position="14"/>
        <end position="36"/>
    </location>
</feature>
<dbReference type="Gene3D" id="3.30.70.1820">
    <property type="entry name" value="L1 transposable element, RRM domain"/>
    <property type="match status" value="1"/>
</dbReference>
<evidence type="ECO:0000313" key="2">
    <source>
        <dbReference type="EMBL" id="CAH2285755.1"/>
    </source>
</evidence>
<evidence type="ECO:0000256" key="1">
    <source>
        <dbReference type="SAM" id="MobiDB-lite"/>
    </source>
</evidence>